<dbReference type="AlphaFoldDB" id="A0A6N2UCU0"/>
<organism evidence="1">
    <name type="scientific">Blautia glucerasea</name>
    <dbReference type="NCBI Taxonomy" id="536633"/>
    <lineage>
        <taxon>Bacteria</taxon>
        <taxon>Bacillati</taxon>
        <taxon>Bacillota</taxon>
        <taxon>Clostridia</taxon>
        <taxon>Lachnospirales</taxon>
        <taxon>Lachnospiraceae</taxon>
        <taxon>Blautia</taxon>
    </lineage>
</organism>
<dbReference type="CDD" id="cd02440">
    <property type="entry name" value="AdoMet_MTases"/>
    <property type="match status" value="1"/>
</dbReference>
<dbReference type="InterPro" id="IPR029063">
    <property type="entry name" value="SAM-dependent_MTases_sf"/>
</dbReference>
<dbReference type="EMBL" id="CACRST010000018">
    <property type="protein sequence ID" value="VYT15269.1"/>
    <property type="molecule type" value="Genomic_DNA"/>
</dbReference>
<dbReference type="SUPFAM" id="SSF53335">
    <property type="entry name" value="S-adenosyl-L-methionine-dependent methyltransferases"/>
    <property type="match status" value="1"/>
</dbReference>
<evidence type="ECO:0000313" key="1">
    <source>
        <dbReference type="EMBL" id="VYT15269.1"/>
    </source>
</evidence>
<proteinExistence type="predicted"/>
<protein>
    <submittedName>
        <fullName evidence="1">16S ribosomal RNA methyltransferase KsgA/Dim1 family protein</fullName>
    </submittedName>
</protein>
<name>A0A6N2UCU0_9FIRM</name>
<sequence length="728" mass="84885">MKEKIGQVTLDDTYYPGQDLYSDGEIEDEMLEIAKTYSQDQWNEVIAQRKSWPILYHFSHVRENILSWLPFNGKESVLEIGSGCGAITGALCKKAKQVTCIELSKKRSEINAWRHKDCGNLTILMGNFQEIEPALTEKYDYITLIGVFEYGENYIQSKTPYIDFLNTISRHLKPGGQIILAIENRFGLKYWAGCTEDHFGTLFEGLEGYPETKGVKTFTKKELTAILEKAGNLKASWYYPFPDYKLPMTIYSDRRLPLKGELNRMEENFDRLRLQLFQESAVYDSLLDNEMFPEFSNSFLLLIGKEEQKPEIVYSKFSNERDQRFAIRTDICEPGRFARHVKKLPAVSSAMPHIKNLEYIQRELNSLYEKEGLELNNCHFEKDGAVLEYLEGVTLEERLDQLLSQGKTEELEELFFFYLKKIRSLHEKTKFEKTPEFIKVFGDAPLEDKNYVASGMSNIDLVPANLLIQKDRQVVIDYEWTFRFPIPAKFIQYRMIHYYLETDSKRHVLKERDFYGKAGISEEDRAVFAEMERNFQKYMQGNHVPLLAMYEDVSPGKVEVLSYYEQRRLACAERRLQVFADCGKDFREEDSLLYPMSRFGVSMEMEIPENAERLRLDPGEAEGGLMVKRLVFEDGEAAAFSTNGFPIGENAWYFGAGDPQLVISNLRGKKKLQIEIEIMKEKEAREAFWQNLSTVSAQKDEEIHRLKDQIHQMENTKIWKLYRTIRKK</sequence>
<keyword evidence="1" id="KW-0808">Transferase</keyword>
<dbReference type="Pfam" id="PF13489">
    <property type="entry name" value="Methyltransf_23"/>
    <property type="match status" value="1"/>
</dbReference>
<accession>A0A6N2UCU0</accession>
<keyword evidence="1" id="KW-0489">Methyltransferase</keyword>
<dbReference type="GO" id="GO:0008168">
    <property type="term" value="F:methyltransferase activity"/>
    <property type="evidence" value="ECO:0007669"/>
    <property type="project" value="UniProtKB-KW"/>
</dbReference>
<dbReference type="RefSeq" id="WP_156354480.1">
    <property type="nucleotide sequence ID" value="NZ_CACRST010000018.1"/>
</dbReference>
<dbReference type="Gene3D" id="3.40.50.150">
    <property type="entry name" value="Vaccinia Virus protein VP39"/>
    <property type="match status" value="1"/>
</dbReference>
<reference evidence="1" key="1">
    <citation type="submission" date="2019-11" db="EMBL/GenBank/DDBJ databases">
        <authorList>
            <person name="Feng L."/>
        </authorList>
    </citation>
    <scope>NUCLEOTIDE SEQUENCE</scope>
    <source>
        <strain evidence="1">BgluceraseaLFYP119</strain>
    </source>
</reference>
<dbReference type="GO" id="GO:0032259">
    <property type="term" value="P:methylation"/>
    <property type="evidence" value="ECO:0007669"/>
    <property type="project" value="UniProtKB-KW"/>
</dbReference>
<gene>
    <name evidence="1" type="ORF">BGLFYP119_02018</name>
</gene>